<accession>A0A417Z2Y0</accession>
<dbReference type="InterPro" id="IPR010985">
    <property type="entry name" value="Ribbon_hlx_hlx"/>
</dbReference>
<gene>
    <name evidence="1" type="ORF">D1832_10850</name>
</gene>
<dbReference type="SUPFAM" id="SSF47598">
    <property type="entry name" value="Ribbon-helix-helix"/>
    <property type="match status" value="1"/>
</dbReference>
<reference evidence="1 2" key="1">
    <citation type="submission" date="2018-08" db="EMBL/GenBank/DDBJ databases">
        <title>Whole genome sequence analysis of Dermacoccus abyssi bacteria isolated from Deep Mariana trench Micromonospora spp reveals genes involved in the environmental adaptation and production of secondary metabolites.</title>
        <authorList>
            <person name="Abdel-Mageed W.M."/>
            <person name="Lehri B."/>
            <person name="Nouioui I."/>
            <person name="Goodfellow I."/>
            <person name="Jaspars M."/>
            <person name="Karlyshev A."/>
        </authorList>
    </citation>
    <scope>NUCLEOTIDE SEQUENCE [LARGE SCALE GENOMIC DNA]</scope>
    <source>
        <strain evidence="1 2">MT1.1</strain>
    </source>
</reference>
<dbReference type="Proteomes" id="UP000285376">
    <property type="component" value="Unassembled WGS sequence"/>
</dbReference>
<dbReference type="GO" id="GO:0006355">
    <property type="term" value="P:regulation of DNA-templated transcription"/>
    <property type="evidence" value="ECO:0007669"/>
    <property type="project" value="InterPro"/>
</dbReference>
<comment type="caution">
    <text evidence="1">The sequence shown here is derived from an EMBL/GenBank/DDBJ whole genome shotgun (WGS) entry which is preliminary data.</text>
</comment>
<dbReference type="RefSeq" id="WP_047310884.1">
    <property type="nucleotide sequence ID" value="NZ_CBCRVH010000022.1"/>
</dbReference>
<evidence type="ECO:0000313" key="2">
    <source>
        <dbReference type="Proteomes" id="UP000285376"/>
    </source>
</evidence>
<dbReference type="AlphaFoldDB" id="A0A417Z2Y0"/>
<name>A0A417Z2Y0_9MICO</name>
<sequence length="66" mass="7681">MAMTLRLTDEQTEALRAAADQDGLSMQAAAVRAVEEYSLRRREQRDRLLEQFSRENRAVLDRLRDS</sequence>
<protein>
    <recommendedName>
        <fullName evidence="3">CopG family transcriptional regulator</fullName>
    </recommendedName>
</protein>
<evidence type="ECO:0008006" key="3">
    <source>
        <dbReference type="Google" id="ProtNLM"/>
    </source>
</evidence>
<dbReference type="EMBL" id="QWLM01000012">
    <property type="protein sequence ID" value="RHW44989.1"/>
    <property type="molecule type" value="Genomic_DNA"/>
</dbReference>
<evidence type="ECO:0000313" key="1">
    <source>
        <dbReference type="EMBL" id="RHW44989.1"/>
    </source>
</evidence>
<organism evidence="1 2">
    <name type="scientific">Dermacoccus abyssi</name>
    <dbReference type="NCBI Taxonomy" id="322596"/>
    <lineage>
        <taxon>Bacteria</taxon>
        <taxon>Bacillati</taxon>
        <taxon>Actinomycetota</taxon>
        <taxon>Actinomycetes</taxon>
        <taxon>Micrococcales</taxon>
        <taxon>Dermacoccaceae</taxon>
        <taxon>Dermacoccus</taxon>
    </lineage>
</organism>
<proteinExistence type="predicted"/>